<dbReference type="Proteomes" id="UP000887577">
    <property type="component" value="Unplaced"/>
</dbReference>
<sequence length="161" mass="18455">MPTLILIYSNQNETLTFTTQISFSETCRSSILYSPPSNCQKLQSAYLVHSFKFNKYKYSLLKDIYEGPESDENVEEMDYDFLSNGTKRIEYKDKTEKSSSSLQGVFEGEHFNLADILGEDDESACDSGDESGSDSDTLSENEQQKDDFEQIFTYKLKIFVE</sequence>
<evidence type="ECO:0000256" key="1">
    <source>
        <dbReference type="SAM" id="MobiDB-lite"/>
    </source>
</evidence>
<protein>
    <submittedName>
        <fullName evidence="3">Uncharacterized protein</fullName>
    </submittedName>
</protein>
<name>A0A914YAH9_9BILA</name>
<accession>A0A914YAH9</accession>
<reference evidence="3" key="1">
    <citation type="submission" date="2022-11" db="UniProtKB">
        <authorList>
            <consortium name="WormBaseParasite"/>
        </authorList>
    </citation>
    <scope>IDENTIFICATION</scope>
</reference>
<dbReference type="AlphaFoldDB" id="A0A914YAH9"/>
<evidence type="ECO:0000313" key="3">
    <source>
        <dbReference type="WBParaSite" id="PSU_v2.g17210.t1"/>
    </source>
</evidence>
<evidence type="ECO:0000313" key="2">
    <source>
        <dbReference type="Proteomes" id="UP000887577"/>
    </source>
</evidence>
<organism evidence="2 3">
    <name type="scientific">Panagrolaimus superbus</name>
    <dbReference type="NCBI Taxonomy" id="310955"/>
    <lineage>
        <taxon>Eukaryota</taxon>
        <taxon>Metazoa</taxon>
        <taxon>Ecdysozoa</taxon>
        <taxon>Nematoda</taxon>
        <taxon>Chromadorea</taxon>
        <taxon>Rhabditida</taxon>
        <taxon>Tylenchina</taxon>
        <taxon>Panagrolaimomorpha</taxon>
        <taxon>Panagrolaimoidea</taxon>
        <taxon>Panagrolaimidae</taxon>
        <taxon>Panagrolaimus</taxon>
    </lineage>
</organism>
<feature type="compositionally biased region" description="Acidic residues" evidence="1">
    <location>
        <begin position="120"/>
        <end position="139"/>
    </location>
</feature>
<feature type="region of interest" description="Disordered" evidence="1">
    <location>
        <begin position="120"/>
        <end position="146"/>
    </location>
</feature>
<keyword evidence="2" id="KW-1185">Reference proteome</keyword>
<proteinExistence type="predicted"/>
<dbReference type="WBParaSite" id="PSU_v2.g17210.t1">
    <property type="protein sequence ID" value="PSU_v2.g17210.t1"/>
    <property type="gene ID" value="PSU_v2.g17210"/>
</dbReference>